<dbReference type="Pfam" id="PF08206">
    <property type="entry name" value="OB_RNB"/>
    <property type="match status" value="1"/>
</dbReference>
<dbReference type="PROSITE" id="PS50126">
    <property type="entry name" value="S1"/>
    <property type="match status" value="1"/>
</dbReference>
<dbReference type="EMBL" id="CP022022">
    <property type="protein sequence ID" value="ASF44454.1"/>
    <property type="molecule type" value="Genomic_DNA"/>
</dbReference>
<dbReference type="InterPro" id="IPR013223">
    <property type="entry name" value="RNase_B_OB_dom"/>
</dbReference>
<proteinExistence type="inferred from homology"/>
<evidence type="ECO:0000313" key="11">
    <source>
        <dbReference type="EMBL" id="ASF44454.1"/>
    </source>
</evidence>
<dbReference type="InterPro" id="IPR040476">
    <property type="entry name" value="CSD2"/>
</dbReference>
<dbReference type="HAMAP" id="MF_01895">
    <property type="entry name" value="RNase_R"/>
    <property type="match status" value="1"/>
</dbReference>
<evidence type="ECO:0000256" key="9">
    <source>
        <dbReference type="SAM" id="MobiDB-lite"/>
    </source>
</evidence>
<evidence type="ECO:0000256" key="1">
    <source>
        <dbReference type="ARBA" id="ARBA00001849"/>
    </source>
</evidence>
<evidence type="ECO:0000256" key="5">
    <source>
        <dbReference type="ARBA" id="ARBA00022801"/>
    </source>
</evidence>
<dbReference type="GO" id="GO:0006402">
    <property type="term" value="P:mRNA catabolic process"/>
    <property type="evidence" value="ECO:0007669"/>
    <property type="project" value="TreeGrafter"/>
</dbReference>
<dbReference type="SUPFAM" id="SSF50249">
    <property type="entry name" value="Nucleic acid-binding proteins"/>
    <property type="match status" value="4"/>
</dbReference>
<evidence type="ECO:0000256" key="2">
    <source>
        <dbReference type="ARBA" id="ARBA00004496"/>
    </source>
</evidence>
<dbReference type="Pfam" id="PF00575">
    <property type="entry name" value="S1"/>
    <property type="match status" value="1"/>
</dbReference>
<protein>
    <recommendedName>
        <fullName evidence="8">Ribonuclease R</fullName>
        <shortName evidence="8">RNase R</shortName>
        <ecNumber evidence="8">3.1.13.1</ecNumber>
    </recommendedName>
</protein>
<evidence type="ECO:0000256" key="7">
    <source>
        <dbReference type="ARBA" id="ARBA00022884"/>
    </source>
</evidence>
<dbReference type="SMART" id="SM00955">
    <property type="entry name" value="RNB"/>
    <property type="match status" value="1"/>
</dbReference>
<evidence type="ECO:0000259" key="10">
    <source>
        <dbReference type="PROSITE" id="PS50126"/>
    </source>
</evidence>
<dbReference type="KEGG" id="capn:CBG49_02760"/>
<comment type="function">
    <text evidence="8">3'-5' exoribonuclease that releases 5'-nucleoside monophosphates and is involved in maturation of structured RNAs.</text>
</comment>
<reference evidence="12" key="1">
    <citation type="submission" date="2017-06" db="EMBL/GenBank/DDBJ databases">
        <title>Complete genome sequence of Capnocytophaga sp. KCOM 1579 (=ChDC OS43) isolated from a human refractory periapical abscess lesion.</title>
        <authorList>
            <person name="Kook J.-K."/>
            <person name="Park S.-N."/>
            <person name="Lim Y.K."/>
            <person name="Roh H."/>
        </authorList>
    </citation>
    <scope>NUCLEOTIDE SEQUENCE [LARGE SCALE GENOMIC DNA]</scope>
    <source>
        <strain evidence="12">ChDC OS43</strain>
    </source>
</reference>
<feature type="region of interest" description="Disordered" evidence="9">
    <location>
        <begin position="1"/>
        <end position="23"/>
    </location>
</feature>
<feature type="domain" description="S1 motif" evidence="10">
    <location>
        <begin position="660"/>
        <end position="741"/>
    </location>
</feature>
<dbReference type="InterPro" id="IPR011805">
    <property type="entry name" value="RNase_R"/>
</dbReference>
<organism evidence="11 12">
    <name type="scientific">Capnocytophaga endodontalis</name>
    <dbReference type="NCBI Taxonomy" id="2708117"/>
    <lineage>
        <taxon>Bacteria</taxon>
        <taxon>Pseudomonadati</taxon>
        <taxon>Bacteroidota</taxon>
        <taxon>Flavobacteriia</taxon>
        <taxon>Flavobacteriales</taxon>
        <taxon>Flavobacteriaceae</taxon>
        <taxon>Capnocytophaga</taxon>
    </lineage>
</organism>
<evidence type="ECO:0000313" key="12">
    <source>
        <dbReference type="Proteomes" id="UP000197007"/>
    </source>
</evidence>
<dbReference type="InterPro" id="IPR012340">
    <property type="entry name" value="NA-bd_OB-fold"/>
</dbReference>
<dbReference type="Pfam" id="PF00773">
    <property type="entry name" value="RNB"/>
    <property type="match status" value="1"/>
</dbReference>
<feature type="compositionally biased region" description="Basic residues" evidence="9">
    <location>
        <begin position="12"/>
        <end position="23"/>
    </location>
</feature>
<evidence type="ECO:0000256" key="8">
    <source>
        <dbReference type="HAMAP-Rule" id="MF_01895"/>
    </source>
</evidence>
<keyword evidence="4 8" id="KW-0540">Nuclease</keyword>
<name>A0A1Z4BT06_9FLAO</name>
<dbReference type="NCBIfam" id="TIGR00358">
    <property type="entry name" value="3_prime_RNase"/>
    <property type="match status" value="1"/>
</dbReference>
<dbReference type="EC" id="3.1.13.1" evidence="8"/>
<gene>
    <name evidence="8 11" type="primary">rnr</name>
    <name evidence="11" type="ORF">CBG49_02760</name>
</gene>
<keyword evidence="5 8" id="KW-0378">Hydrolase</keyword>
<dbReference type="GO" id="GO:0005829">
    <property type="term" value="C:cytosol"/>
    <property type="evidence" value="ECO:0007669"/>
    <property type="project" value="TreeGrafter"/>
</dbReference>
<dbReference type="InterPro" id="IPR022966">
    <property type="entry name" value="RNase_II/R_CS"/>
</dbReference>
<dbReference type="PANTHER" id="PTHR23355:SF9">
    <property type="entry name" value="DIS3-LIKE EXONUCLEASE 2"/>
    <property type="match status" value="1"/>
</dbReference>
<evidence type="ECO:0000256" key="6">
    <source>
        <dbReference type="ARBA" id="ARBA00022839"/>
    </source>
</evidence>
<dbReference type="PROSITE" id="PS01175">
    <property type="entry name" value="RIBONUCLEASE_II"/>
    <property type="match status" value="1"/>
</dbReference>
<sequence>MKKTNKTQKQGKSGKPKKNKSLAKRNKHELIKAIFSVLQEHPEEGFNYKQIAAKLHITDAPRRDMLVKQLVQLKEKKRIVEIDRGKYQAIPMQHYYVGTLDVSARGNGYVIVDGLDNDIFVAQNFLNKALHGDLVEVYVFPRFRNRNKMEGEISKVLERNKVRFVGTVQMHKNFAFVVPTDARMYTDFFVLKDKLNGAQDGDRVIVRIEDWKDKSDSPMGVVEQILGKPGEQTTEMHSILAEYGLPYTYPEEVEAFAKNLDLSITDEEIARRRDMRQTLNFTIDPRDAKDFDDALSFKVLENGNYEIGVHIADVSHYVKEGTILDEEAYNRATSVYLVDRVVPMLPEILCNFACSLRPDEDKYTFSAVFEMNKKAEVIDIWIGRTVTHSSFRFAYEEAQSVIEQAKVGEGYTIPAETSITDKERAVPAEVVEAILTLNALAEKLRGKRMRLGAITFDKVEVKFDLDENGNPTGVYFKESKEANKLIEEFMLLANRKVAEYVAKMKKTFVYRVHDEPDAEKLQQFNTVINRFGYSLDLKNRQTTTDSLNNLLEEVKGKKEQNLVDTLAIRSMAKATYTTKNIGHYGLAFDYYTHFTSPIRRYPDVMVHRLLQLYLDNAPSQPEAEYETKCKHSSQMESVAASAERDSIKYMQVKYMEAHKNQQFAGVISGVTEWGIYVEITVNKCEGLVRARDIKDDYYTFDEQQYALVGQATGKTYQLGDEVMIRVKNTDLMKKQLDFELISE</sequence>
<dbReference type="SMART" id="SM00316">
    <property type="entry name" value="S1"/>
    <property type="match status" value="1"/>
</dbReference>
<dbReference type="GO" id="GO:0003723">
    <property type="term" value="F:RNA binding"/>
    <property type="evidence" value="ECO:0007669"/>
    <property type="project" value="UniProtKB-UniRule"/>
</dbReference>
<comment type="catalytic activity">
    <reaction evidence="1 8">
        <text>Exonucleolytic cleavage in the 3'- to 5'-direction to yield nucleoside 5'-phosphates.</text>
        <dbReference type="EC" id="3.1.13.1"/>
    </reaction>
</comment>
<dbReference type="InterPro" id="IPR001900">
    <property type="entry name" value="RNase_II/R"/>
</dbReference>
<dbReference type="Pfam" id="PF17876">
    <property type="entry name" value="CSD2"/>
    <property type="match status" value="1"/>
</dbReference>
<keyword evidence="7 8" id="KW-0694">RNA-binding</keyword>
<keyword evidence="12" id="KW-1185">Reference proteome</keyword>
<evidence type="ECO:0000256" key="3">
    <source>
        <dbReference type="ARBA" id="ARBA00022490"/>
    </source>
</evidence>
<dbReference type="CDD" id="cd04471">
    <property type="entry name" value="S1_RNase_R"/>
    <property type="match status" value="1"/>
</dbReference>
<dbReference type="InterPro" id="IPR003029">
    <property type="entry name" value="S1_domain"/>
</dbReference>
<comment type="similarity">
    <text evidence="8">Belongs to the RNR ribonuclease family. RNase R subfamily.</text>
</comment>
<dbReference type="NCBIfam" id="TIGR02063">
    <property type="entry name" value="RNase_R"/>
    <property type="match status" value="1"/>
</dbReference>
<comment type="subcellular location">
    <subcellularLocation>
        <location evidence="2 8">Cytoplasm</location>
    </subcellularLocation>
</comment>
<dbReference type="RefSeq" id="WP_088595245.1">
    <property type="nucleotide sequence ID" value="NZ_CP022022.1"/>
</dbReference>
<dbReference type="Proteomes" id="UP000197007">
    <property type="component" value="Chromosome"/>
</dbReference>
<keyword evidence="6 8" id="KW-0269">Exonuclease</keyword>
<dbReference type="AlphaFoldDB" id="A0A1Z4BT06"/>
<dbReference type="SMART" id="SM00357">
    <property type="entry name" value="CSP"/>
    <property type="match status" value="2"/>
</dbReference>
<dbReference type="InterPro" id="IPR050180">
    <property type="entry name" value="RNR_Ribonuclease"/>
</dbReference>
<dbReference type="PANTHER" id="PTHR23355">
    <property type="entry name" value="RIBONUCLEASE"/>
    <property type="match status" value="1"/>
</dbReference>
<dbReference type="InterPro" id="IPR004476">
    <property type="entry name" value="RNase_II/RNase_R"/>
</dbReference>
<keyword evidence="3 8" id="KW-0963">Cytoplasm</keyword>
<accession>A0A1Z4BT06</accession>
<evidence type="ECO:0000256" key="4">
    <source>
        <dbReference type="ARBA" id="ARBA00022722"/>
    </source>
</evidence>
<dbReference type="InterPro" id="IPR011129">
    <property type="entry name" value="CSD"/>
</dbReference>
<dbReference type="GO" id="GO:0008859">
    <property type="term" value="F:exoribonuclease II activity"/>
    <property type="evidence" value="ECO:0007669"/>
    <property type="project" value="UniProtKB-UniRule"/>
</dbReference>
<dbReference type="Gene3D" id="2.40.50.140">
    <property type="entry name" value="Nucleic acid-binding proteins"/>
    <property type="match status" value="3"/>
</dbReference>